<evidence type="ECO:0000256" key="5">
    <source>
        <dbReference type="ARBA" id="ARBA00022801"/>
    </source>
</evidence>
<dbReference type="PANTHER" id="PTHR11567">
    <property type="entry name" value="ACID PHOSPHATASE-RELATED"/>
    <property type="match status" value="1"/>
</dbReference>
<dbReference type="InterPro" id="IPR000560">
    <property type="entry name" value="His_Pase_clade-2"/>
</dbReference>
<dbReference type="AlphaFoldDB" id="A0A183UWP2"/>
<dbReference type="Pfam" id="PF00328">
    <property type="entry name" value="His_Phos_2"/>
    <property type="match status" value="3"/>
</dbReference>
<dbReference type="InterPro" id="IPR050645">
    <property type="entry name" value="Histidine_acid_phosphatase"/>
</dbReference>
<dbReference type="Proteomes" id="UP000050794">
    <property type="component" value="Unassembled WGS sequence"/>
</dbReference>
<comment type="catalytic activity">
    <reaction evidence="1">
        <text>a phosphate monoester + H2O = an alcohol + phosphate</text>
        <dbReference type="Rhea" id="RHEA:15017"/>
        <dbReference type="ChEBI" id="CHEBI:15377"/>
        <dbReference type="ChEBI" id="CHEBI:30879"/>
        <dbReference type="ChEBI" id="CHEBI:43474"/>
        <dbReference type="ChEBI" id="CHEBI:67140"/>
        <dbReference type="EC" id="3.1.3.2"/>
    </reaction>
</comment>
<dbReference type="InterPro" id="IPR029033">
    <property type="entry name" value="His_PPase_superfam"/>
</dbReference>
<comment type="similarity">
    <text evidence="2">Belongs to the histidine acid phosphatase family.</text>
</comment>
<dbReference type="Gene3D" id="3.40.50.1240">
    <property type="entry name" value="Phosphoglycerate mutase-like"/>
    <property type="match status" value="3"/>
</dbReference>
<keyword evidence="4" id="KW-0732">Signal</keyword>
<keyword evidence="8" id="KW-1185">Reference proteome</keyword>
<organism evidence="8 9">
    <name type="scientific">Toxocara canis</name>
    <name type="common">Canine roundworm</name>
    <dbReference type="NCBI Taxonomy" id="6265"/>
    <lineage>
        <taxon>Eukaryota</taxon>
        <taxon>Metazoa</taxon>
        <taxon>Ecdysozoa</taxon>
        <taxon>Nematoda</taxon>
        <taxon>Chromadorea</taxon>
        <taxon>Rhabditida</taxon>
        <taxon>Spirurina</taxon>
        <taxon>Ascaridomorpha</taxon>
        <taxon>Ascaridoidea</taxon>
        <taxon>Toxocaridae</taxon>
        <taxon>Toxocara</taxon>
    </lineage>
</organism>
<dbReference type="GO" id="GO:0003993">
    <property type="term" value="F:acid phosphatase activity"/>
    <property type="evidence" value="ECO:0007669"/>
    <property type="project" value="UniProtKB-EC"/>
</dbReference>
<evidence type="ECO:0000256" key="4">
    <source>
        <dbReference type="ARBA" id="ARBA00022729"/>
    </source>
</evidence>
<proteinExistence type="inferred from homology"/>
<reference evidence="9" key="1">
    <citation type="submission" date="2016-06" db="UniProtKB">
        <authorList>
            <consortium name="WormBaseParasite"/>
        </authorList>
    </citation>
    <scope>IDENTIFICATION</scope>
</reference>
<evidence type="ECO:0000256" key="1">
    <source>
        <dbReference type="ARBA" id="ARBA00000032"/>
    </source>
</evidence>
<dbReference type="PANTHER" id="PTHR11567:SF211">
    <property type="entry name" value="PROSTATIC ACID PHOSPHATASE"/>
    <property type="match status" value="1"/>
</dbReference>
<accession>A0A183UWP2</accession>
<keyword evidence="7" id="KW-0325">Glycoprotein</keyword>
<evidence type="ECO:0000256" key="3">
    <source>
        <dbReference type="ARBA" id="ARBA00012646"/>
    </source>
</evidence>
<protein>
    <recommendedName>
        <fullName evidence="3">acid phosphatase</fullName>
        <ecNumber evidence="3">3.1.3.2</ecNumber>
    </recommendedName>
</protein>
<keyword evidence="6" id="KW-1015">Disulfide bond</keyword>
<dbReference type="CDD" id="cd07061">
    <property type="entry name" value="HP_HAP_like"/>
    <property type="match status" value="1"/>
</dbReference>
<evidence type="ECO:0000256" key="6">
    <source>
        <dbReference type="ARBA" id="ARBA00023157"/>
    </source>
</evidence>
<name>A0A183UWP2_TOXCA</name>
<evidence type="ECO:0000256" key="7">
    <source>
        <dbReference type="ARBA" id="ARBA00023180"/>
    </source>
</evidence>
<evidence type="ECO:0000313" key="8">
    <source>
        <dbReference type="Proteomes" id="UP000050794"/>
    </source>
</evidence>
<keyword evidence="5" id="KW-0378">Hydrolase</keyword>
<evidence type="ECO:0000313" key="9">
    <source>
        <dbReference type="WBParaSite" id="TCNE_0001291201-mRNA-1"/>
    </source>
</evidence>
<evidence type="ECO:0000256" key="2">
    <source>
        <dbReference type="ARBA" id="ARBA00005375"/>
    </source>
</evidence>
<dbReference type="EC" id="3.1.3.2" evidence="3"/>
<sequence length="600" mass="68640">LGRMIYDEYATKAQFLGPAYDADEIYMRSTDVNLTLLSAYSNLMGMYFNRSVQIADVNYPAIAGWPSGFVPVPVHTVSRELDHIGYTEPNCPRQKFLFEMIQQTPEYQNYVQQMKETMHNANYICGVDLTVFDIWRLTDAYLIELHHNRTNKIIDAAGFQLFRAIEFQSENFKNGQGVKPLSTNYGTIDFSKEIPTVRSGGLIRDMIDHMDHKFHLAFQIFCTDPANAQKPDCEWMNKLKYYAYSSHWATLNALFIALGARDKILPNQLPDFAATFIIELWKTTAGGYSITARYYDGPGYGIRNVTHLLPGCSSDMCPYEQFKQRPMKFYPQNIDKFWRHGDRTPTSKCPNDKNGEETWPEGYGQLTAVSHPIHLGMAQQRRLGSLIYQKYVNEMKFLNGTYDARQIYIRSTDFNRTIISGISNFVGMYYDRPASLAGRDFPEGEWPEKFISVPIHTVNRFTDHMGDPNTPCPRQLALMDIAINSNETRFLEQKNQAFLDEVSKICGKKIGIMDLVMPVDTWYIEIYCLQNPGAPESQCGWYKDLKYFAFSAHDSTLNGLLSAMGAKERVVPDDIPEYTAAVVFELWSIGGQYKIKASLT</sequence>
<dbReference type="WBParaSite" id="TCNE_0001291201-mRNA-1">
    <property type="protein sequence ID" value="TCNE_0001291201-mRNA-1"/>
    <property type="gene ID" value="TCNE_0001291201"/>
</dbReference>
<dbReference type="SUPFAM" id="SSF53254">
    <property type="entry name" value="Phosphoglycerate mutase-like"/>
    <property type="match status" value="2"/>
</dbReference>